<comment type="caution">
    <text evidence="1">The sequence shown here is derived from an EMBL/GenBank/DDBJ whole genome shotgun (WGS) entry which is preliminary data.</text>
</comment>
<organism evidence="1 2">
    <name type="scientific">Candidatus Magasanikbacteria bacterium RIFCSPHIGHO2_01_FULL_47_8</name>
    <dbReference type="NCBI Taxonomy" id="1798673"/>
    <lineage>
        <taxon>Bacteria</taxon>
        <taxon>Candidatus Magasanikiibacteriota</taxon>
    </lineage>
</organism>
<protein>
    <submittedName>
        <fullName evidence="1">Uncharacterized protein</fullName>
    </submittedName>
</protein>
<evidence type="ECO:0000313" key="1">
    <source>
        <dbReference type="EMBL" id="OGH68793.1"/>
    </source>
</evidence>
<gene>
    <name evidence="1" type="ORF">A2754_03000</name>
</gene>
<dbReference type="AlphaFoldDB" id="A0A1F6MBA8"/>
<reference evidence="1 2" key="1">
    <citation type="journal article" date="2016" name="Nat. Commun.">
        <title>Thousands of microbial genomes shed light on interconnected biogeochemical processes in an aquifer system.</title>
        <authorList>
            <person name="Anantharaman K."/>
            <person name="Brown C.T."/>
            <person name="Hug L.A."/>
            <person name="Sharon I."/>
            <person name="Castelle C.J."/>
            <person name="Probst A.J."/>
            <person name="Thomas B.C."/>
            <person name="Singh A."/>
            <person name="Wilkins M.J."/>
            <person name="Karaoz U."/>
            <person name="Brodie E.L."/>
            <person name="Williams K.H."/>
            <person name="Hubbard S.S."/>
            <person name="Banfield J.F."/>
        </authorList>
    </citation>
    <scope>NUCLEOTIDE SEQUENCE [LARGE SCALE GENOMIC DNA]</scope>
</reference>
<name>A0A1F6MBA8_9BACT</name>
<accession>A0A1F6MBA8</accession>
<dbReference type="Proteomes" id="UP000177953">
    <property type="component" value="Unassembled WGS sequence"/>
</dbReference>
<dbReference type="SUPFAM" id="SSF51182">
    <property type="entry name" value="RmlC-like cupins"/>
    <property type="match status" value="1"/>
</dbReference>
<sequence length="139" mass="15887">MSKGIKEIKDRGRVIAIAYSKSINPDGIQFFTPGSYPLQIGLHNYPRTGKRVPAHFHPHLKYNVKNTQEFLYVEKGVVDVIVYNLKWQKKAKLKLSAGDSVLFVDCGHEVIFHKGSRMMEVKQGPYPGDKKAKIFRDKK</sequence>
<dbReference type="InterPro" id="IPR011051">
    <property type="entry name" value="RmlC_Cupin_sf"/>
</dbReference>
<dbReference type="EMBL" id="MFPU01000080">
    <property type="protein sequence ID" value="OGH68793.1"/>
    <property type="molecule type" value="Genomic_DNA"/>
</dbReference>
<proteinExistence type="predicted"/>
<evidence type="ECO:0000313" key="2">
    <source>
        <dbReference type="Proteomes" id="UP000177953"/>
    </source>
</evidence>